<evidence type="ECO:0000256" key="1">
    <source>
        <dbReference type="SAM" id="MobiDB-lite"/>
    </source>
</evidence>
<sequence>MELRRAITEVWRPKGDQSLPAHGPDESSYDELSTTEGGTVPPTDGAAPMENDKLSTTKEGTPARETLVNKHATRERLNHGNSPVAIPAPGLHPKNEEPGAEPAENNQPRPPTPPVALPNPTSNPHDEPLEEAFEAFLKECNIANRNLYTRVILDHREIRDWSHFLLSSERNLCFIGLKDGPARSLCQGAKARQAAQNVTSFE</sequence>
<accession>A0A2N5SBI0</accession>
<reference evidence="2 3" key="1">
    <citation type="submission" date="2017-11" db="EMBL/GenBank/DDBJ databases">
        <title>De novo assembly and phasing of dikaryotic genomes from two isolates of Puccinia coronata f. sp. avenae, the causal agent of oat crown rust.</title>
        <authorList>
            <person name="Miller M.E."/>
            <person name="Zhang Y."/>
            <person name="Omidvar V."/>
            <person name="Sperschneider J."/>
            <person name="Schwessinger B."/>
            <person name="Raley C."/>
            <person name="Palmer J.M."/>
            <person name="Garnica D."/>
            <person name="Upadhyaya N."/>
            <person name="Rathjen J."/>
            <person name="Taylor J.M."/>
            <person name="Park R.F."/>
            <person name="Dodds P.N."/>
            <person name="Hirsch C.D."/>
            <person name="Kianian S.F."/>
            <person name="Figueroa M."/>
        </authorList>
    </citation>
    <scope>NUCLEOTIDE SEQUENCE [LARGE SCALE GENOMIC DNA]</scope>
    <source>
        <strain evidence="2">12SD80</strain>
    </source>
</reference>
<dbReference type="EMBL" id="PGCI01000957">
    <property type="protein sequence ID" value="PLW10597.1"/>
    <property type="molecule type" value="Genomic_DNA"/>
</dbReference>
<evidence type="ECO:0000313" key="2">
    <source>
        <dbReference type="EMBL" id="PLW10597.1"/>
    </source>
</evidence>
<evidence type="ECO:0000313" key="3">
    <source>
        <dbReference type="Proteomes" id="UP000235392"/>
    </source>
</evidence>
<feature type="compositionally biased region" description="Basic and acidic residues" evidence="1">
    <location>
        <begin position="1"/>
        <end position="15"/>
    </location>
</feature>
<comment type="caution">
    <text evidence="2">The sequence shown here is derived from an EMBL/GenBank/DDBJ whole genome shotgun (WGS) entry which is preliminary data.</text>
</comment>
<protein>
    <submittedName>
        <fullName evidence="2">Uncharacterized protein</fullName>
    </submittedName>
</protein>
<proteinExistence type="predicted"/>
<dbReference type="Proteomes" id="UP000235392">
    <property type="component" value="Unassembled WGS sequence"/>
</dbReference>
<name>A0A2N5SBI0_9BASI</name>
<organism evidence="2 3">
    <name type="scientific">Puccinia coronata f. sp. avenae</name>
    <dbReference type="NCBI Taxonomy" id="200324"/>
    <lineage>
        <taxon>Eukaryota</taxon>
        <taxon>Fungi</taxon>
        <taxon>Dikarya</taxon>
        <taxon>Basidiomycota</taxon>
        <taxon>Pucciniomycotina</taxon>
        <taxon>Pucciniomycetes</taxon>
        <taxon>Pucciniales</taxon>
        <taxon>Pucciniaceae</taxon>
        <taxon>Puccinia</taxon>
    </lineage>
</organism>
<feature type="region of interest" description="Disordered" evidence="1">
    <location>
        <begin position="1"/>
        <end position="127"/>
    </location>
</feature>
<feature type="compositionally biased region" description="Pro residues" evidence="1">
    <location>
        <begin position="108"/>
        <end position="117"/>
    </location>
</feature>
<dbReference type="AlphaFoldDB" id="A0A2N5SBI0"/>
<gene>
    <name evidence="2" type="ORF">PCASD_21642</name>
</gene>